<gene>
    <name evidence="3" type="ORF">AOQ84DRAFT_380065</name>
</gene>
<feature type="chain" id="PRO_5034306708" evidence="2">
    <location>
        <begin position="19"/>
        <end position="240"/>
    </location>
</feature>
<evidence type="ECO:0000313" key="3">
    <source>
        <dbReference type="EMBL" id="OCL04959.1"/>
    </source>
</evidence>
<sequence>MSMLLFSLALLRAGVCIGSSYATSLPYGVLTTIPCTSRDRFNGSRDELKEIQDRTRCAIKTLDYHKKDSPRFQIRKGVKIRTISEAFNIFELNNIKIEDPLKELAMAWSLLNESRDEVNLSIIPLKQVDSPNEPPIRENKNTMTRDASNPVETKSLHNQLYYKKDCSCDTQKAVIDTVTHFKMHRTDSPNFMVCEHDRYEWWNRERGFFDFHGQGKQITVRKEFVGGRPIIEIYGSQRKY</sequence>
<keyword evidence="2" id="KW-0732">Signal</keyword>
<evidence type="ECO:0000256" key="2">
    <source>
        <dbReference type="SAM" id="SignalP"/>
    </source>
</evidence>
<dbReference type="AlphaFoldDB" id="A0A8E2EU92"/>
<keyword evidence="4" id="KW-1185">Reference proteome</keyword>
<dbReference type="Proteomes" id="UP000250140">
    <property type="component" value="Unassembled WGS sequence"/>
</dbReference>
<evidence type="ECO:0000313" key="4">
    <source>
        <dbReference type="Proteomes" id="UP000250140"/>
    </source>
</evidence>
<dbReference type="EMBL" id="KV750397">
    <property type="protein sequence ID" value="OCL04959.1"/>
    <property type="molecule type" value="Genomic_DNA"/>
</dbReference>
<reference evidence="3 4" key="1">
    <citation type="journal article" date="2016" name="Nat. Commun.">
        <title>Ectomycorrhizal ecology is imprinted in the genome of the dominant symbiotic fungus Cenococcum geophilum.</title>
        <authorList>
            <consortium name="DOE Joint Genome Institute"/>
            <person name="Peter M."/>
            <person name="Kohler A."/>
            <person name="Ohm R.A."/>
            <person name="Kuo A."/>
            <person name="Krutzmann J."/>
            <person name="Morin E."/>
            <person name="Arend M."/>
            <person name="Barry K.W."/>
            <person name="Binder M."/>
            <person name="Choi C."/>
            <person name="Clum A."/>
            <person name="Copeland A."/>
            <person name="Grisel N."/>
            <person name="Haridas S."/>
            <person name="Kipfer T."/>
            <person name="LaButti K."/>
            <person name="Lindquist E."/>
            <person name="Lipzen A."/>
            <person name="Maire R."/>
            <person name="Meier B."/>
            <person name="Mihaltcheva S."/>
            <person name="Molinier V."/>
            <person name="Murat C."/>
            <person name="Poggeler S."/>
            <person name="Quandt C.A."/>
            <person name="Sperisen C."/>
            <person name="Tritt A."/>
            <person name="Tisserant E."/>
            <person name="Crous P.W."/>
            <person name="Henrissat B."/>
            <person name="Nehls U."/>
            <person name="Egli S."/>
            <person name="Spatafora J.W."/>
            <person name="Grigoriev I.V."/>
            <person name="Martin F.M."/>
        </authorList>
    </citation>
    <scope>NUCLEOTIDE SEQUENCE [LARGE SCALE GENOMIC DNA]</scope>
    <source>
        <strain evidence="3 4">CBS 207.34</strain>
    </source>
</reference>
<feature type="signal peptide" evidence="2">
    <location>
        <begin position="1"/>
        <end position="18"/>
    </location>
</feature>
<evidence type="ECO:0000256" key="1">
    <source>
        <dbReference type="SAM" id="MobiDB-lite"/>
    </source>
</evidence>
<proteinExistence type="predicted"/>
<accession>A0A8E2EU92</accession>
<name>A0A8E2EU92_9PEZI</name>
<protein>
    <submittedName>
        <fullName evidence="3">Uncharacterized protein</fullName>
    </submittedName>
</protein>
<organism evidence="3 4">
    <name type="scientific">Glonium stellatum</name>
    <dbReference type="NCBI Taxonomy" id="574774"/>
    <lineage>
        <taxon>Eukaryota</taxon>
        <taxon>Fungi</taxon>
        <taxon>Dikarya</taxon>
        <taxon>Ascomycota</taxon>
        <taxon>Pezizomycotina</taxon>
        <taxon>Dothideomycetes</taxon>
        <taxon>Pleosporomycetidae</taxon>
        <taxon>Gloniales</taxon>
        <taxon>Gloniaceae</taxon>
        <taxon>Glonium</taxon>
    </lineage>
</organism>
<feature type="region of interest" description="Disordered" evidence="1">
    <location>
        <begin position="129"/>
        <end position="148"/>
    </location>
</feature>